<feature type="compositionally biased region" description="Acidic residues" evidence="6">
    <location>
        <begin position="212"/>
        <end position="243"/>
    </location>
</feature>
<dbReference type="FunFam" id="3.40.50.300:FF:000102">
    <property type="entry name" value="RNA helicase, activating signal cointegrator 1"/>
    <property type="match status" value="1"/>
</dbReference>
<dbReference type="SUPFAM" id="SSF46785">
    <property type="entry name" value="Winged helix' DNA-binding domain"/>
    <property type="match status" value="2"/>
</dbReference>
<dbReference type="PROSITE" id="PS51192">
    <property type="entry name" value="HELICASE_ATP_BIND_1"/>
    <property type="match status" value="2"/>
</dbReference>
<keyword evidence="10" id="KW-1185">Reference proteome</keyword>
<dbReference type="GO" id="GO:0180022">
    <property type="term" value="C:RQC-trigger complex"/>
    <property type="evidence" value="ECO:0007669"/>
    <property type="project" value="UniProtKB-ARBA"/>
</dbReference>
<evidence type="ECO:0000256" key="5">
    <source>
        <dbReference type="ARBA" id="ARBA00022840"/>
    </source>
</evidence>
<dbReference type="FunFam" id="1.10.3380.10:FF:000001">
    <property type="entry name" value="U5 small nuclear ribonucleoprotein helicase"/>
    <property type="match status" value="1"/>
</dbReference>
<dbReference type="InterPro" id="IPR001650">
    <property type="entry name" value="Helicase_C-like"/>
</dbReference>
<dbReference type="Gene3D" id="1.10.150.20">
    <property type="entry name" value="5' to 3' exonuclease, C-terminal subdomain"/>
    <property type="match status" value="2"/>
</dbReference>
<feature type="domain" description="Helicase C-terminal" evidence="8">
    <location>
        <begin position="843"/>
        <end position="1036"/>
    </location>
</feature>
<evidence type="ECO:0000259" key="8">
    <source>
        <dbReference type="PROSITE" id="PS51194"/>
    </source>
</evidence>
<dbReference type="SMART" id="SM00490">
    <property type="entry name" value="HELICc"/>
    <property type="match status" value="2"/>
</dbReference>
<dbReference type="SMART" id="SM00487">
    <property type="entry name" value="DEXDc"/>
    <property type="match status" value="2"/>
</dbReference>
<dbReference type="Pfam" id="PF00271">
    <property type="entry name" value="Helicase_C"/>
    <property type="match status" value="1"/>
</dbReference>
<dbReference type="RefSeq" id="XP_067926107.1">
    <property type="nucleotide sequence ID" value="XM_068061916.1"/>
</dbReference>
<dbReference type="SUPFAM" id="SSF81296">
    <property type="entry name" value="E set domains"/>
    <property type="match status" value="1"/>
</dbReference>
<feature type="region of interest" description="Disordered" evidence="6">
    <location>
        <begin position="24"/>
        <end position="44"/>
    </location>
</feature>
<dbReference type="SMART" id="SM00973">
    <property type="entry name" value="Sec63"/>
    <property type="match status" value="2"/>
</dbReference>
<dbReference type="PANTHER" id="PTHR47961:SF4">
    <property type="entry name" value="ACTIVATING SIGNAL COINTEGRATOR 1 COMPLEX SUBUNIT 3"/>
    <property type="match status" value="1"/>
</dbReference>
<keyword evidence="3" id="KW-0378">Hydrolase</keyword>
<keyword evidence="2" id="KW-0547">Nucleotide-binding</keyword>
<dbReference type="InterPro" id="IPR036390">
    <property type="entry name" value="WH_DNA-bd_sf"/>
</dbReference>
<dbReference type="PROSITE" id="PS51194">
    <property type="entry name" value="HELICASE_CTER"/>
    <property type="match status" value="1"/>
</dbReference>
<feature type="domain" description="Helicase ATP-binding" evidence="7">
    <location>
        <begin position="1472"/>
        <end position="1611"/>
    </location>
</feature>
<keyword evidence="1" id="KW-0677">Repeat</keyword>
<dbReference type="PIRSF" id="PIRSF039073">
    <property type="entry name" value="BRR2"/>
    <property type="match status" value="1"/>
</dbReference>
<feature type="compositionally biased region" description="Low complexity" evidence="6">
    <location>
        <begin position="487"/>
        <end position="501"/>
    </location>
</feature>
<comment type="caution">
    <text evidence="9">The sequence shown here is derived from an EMBL/GenBank/DDBJ whole genome shotgun (WGS) entry which is preliminary data.</text>
</comment>
<evidence type="ECO:0000313" key="10">
    <source>
        <dbReference type="Proteomes" id="UP000221165"/>
    </source>
</evidence>
<feature type="compositionally biased region" description="Low complexity" evidence="6">
    <location>
        <begin position="433"/>
        <end position="471"/>
    </location>
</feature>
<dbReference type="CDD" id="cd18795">
    <property type="entry name" value="SF2_C_Ski2"/>
    <property type="match status" value="1"/>
</dbReference>
<dbReference type="GO" id="GO:0016787">
    <property type="term" value="F:hydrolase activity"/>
    <property type="evidence" value="ECO:0007669"/>
    <property type="project" value="UniProtKB-KW"/>
</dbReference>
<dbReference type="FunFam" id="2.60.40.150:FF:000113">
    <property type="entry name" value="activating signal cointegrator 1 complex subunit 3"/>
    <property type="match status" value="1"/>
</dbReference>
<dbReference type="Gene3D" id="1.10.3380.10">
    <property type="entry name" value="Sec63 N-terminal domain-like domain"/>
    <property type="match status" value="2"/>
</dbReference>
<feature type="domain" description="Helicase ATP-binding" evidence="7">
    <location>
        <begin position="623"/>
        <end position="808"/>
    </location>
</feature>
<feature type="compositionally biased region" description="Gly residues" evidence="6">
    <location>
        <begin position="423"/>
        <end position="432"/>
    </location>
</feature>
<dbReference type="GO" id="GO:0005524">
    <property type="term" value="F:ATP binding"/>
    <property type="evidence" value="ECO:0007669"/>
    <property type="project" value="UniProtKB-KW"/>
</dbReference>
<feature type="region of interest" description="Disordered" evidence="6">
    <location>
        <begin position="212"/>
        <end position="248"/>
    </location>
</feature>
<dbReference type="CDD" id="cd18021">
    <property type="entry name" value="DEXHc_Brr2_2"/>
    <property type="match status" value="1"/>
</dbReference>
<dbReference type="FunFam" id="1.10.10.10:FF:000024">
    <property type="entry name" value="U5 small nuclear ribonucleoprotein helicase"/>
    <property type="match status" value="1"/>
</dbReference>
<dbReference type="SUPFAM" id="SSF52540">
    <property type="entry name" value="P-loop containing nucleoside triphosphate hydrolases"/>
    <property type="match status" value="4"/>
</dbReference>
<dbReference type="GO" id="GO:0003676">
    <property type="term" value="F:nucleic acid binding"/>
    <property type="evidence" value="ECO:0007669"/>
    <property type="project" value="InterPro"/>
</dbReference>
<evidence type="ECO:0000256" key="3">
    <source>
        <dbReference type="ARBA" id="ARBA00022801"/>
    </source>
</evidence>
<gene>
    <name evidence="9" type="ORF">CSUI_001711</name>
</gene>
<dbReference type="SUPFAM" id="SSF158702">
    <property type="entry name" value="Sec63 N-terminal domain-like"/>
    <property type="match status" value="2"/>
</dbReference>
<dbReference type="FunFam" id="1.10.10.10:FF:000012">
    <property type="entry name" value="U5 small nuclear ribonucleoprotein helicase"/>
    <property type="match status" value="1"/>
</dbReference>
<protein>
    <submittedName>
        <fullName evidence="9">Sec63 domain-containing dead deah box</fullName>
    </submittedName>
</protein>
<dbReference type="GO" id="GO:0003678">
    <property type="term" value="F:DNA helicase activity"/>
    <property type="evidence" value="ECO:0007669"/>
    <property type="project" value="TreeGrafter"/>
</dbReference>
<dbReference type="FunFam" id="3.40.50.300:FF:000062">
    <property type="entry name" value="U5 small nuclear ribonucleoprotein helicase"/>
    <property type="match status" value="1"/>
</dbReference>
<evidence type="ECO:0000256" key="1">
    <source>
        <dbReference type="ARBA" id="ARBA00022737"/>
    </source>
</evidence>
<dbReference type="InterPro" id="IPR011545">
    <property type="entry name" value="DEAD/DEAH_box_helicase_dom"/>
</dbReference>
<keyword evidence="4" id="KW-0347">Helicase</keyword>
<evidence type="ECO:0000259" key="7">
    <source>
        <dbReference type="PROSITE" id="PS51192"/>
    </source>
</evidence>
<dbReference type="Gene3D" id="3.40.50.300">
    <property type="entry name" value="P-loop containing nucleotide triphosphate hydrolases"/>
    <property type="match status" value="4"/>
</dbReference>
<organism evidence="9 10">
    <name type="scientific">Cystoisospora suis</name>
    <dbReference type="NCBI Taxonomy" id="483139"/>
    <lineage>
        <taxon>Eukaryota</taxon>
        <taxon>Sar</taxon>
        <taxon>Alveolata</taxon>
        <taxon>Apicomplexa</taxon>
        <taxon>Conoidasida</taxon>
        <taxon>Coccidia</taxon>
        <taxon>Eucoccidiorida</taxon>
        <taxon>Eimeriorina</taxon>
        <taxon>Sarcocystidae</taxon>
        <taxon>Cystoisospora</taxon>
    </lineage>
</organism>
<dbReference type="Pfam" id="PF00270">
    <property type="entry name" value="DEAD"/>
    <property type="match status" value="2"/>
</dbReference>
<dbReference type="Pfam" id="PF02889">
    <property type="entry name" value="Sec63"/>
    <property type="match status" value="2"/>
</dbReference>
<reference evidence="9 10" key="1">
    <citation type="journal article" date="2017" name="Int. J. Parasitol.">
        <title>The genome of the protozoan parasite Cystoisospora suis and a reverse vaccinology approach to identify vaccine candidates.</title>
        <authorList>
            <person name="Palmieri N."/>
            <person name="Shrestha A."/>
            <person name="Ruttkowski B."/>
            <person name="Beck T."/>
            <person name="Vogl C."/>
            <person name="Tomley F."/>
            <person name="Blake D.P."/>
            <person name="Joachim A."/>
        </authorList>
    </citation>
    <scope>NUCLEOTIDE SEQUENCE [LARGE SCALE GENOMIC DNA]</scope>
    <source>
        <strain evidence="9 10">Wien I</strain>
    </source>
</reference>
<dbReference type="FunFam" id="1.10.150.20:FF:000004">
    <property type="entry name" value="U5 small nuclear ribonucleoprotein helicase"/>
    <property type="match status" value="1"/>
</dbReference>
<dbReference type="InterPro" id="IPR004179">
    <property type="entry name" value="Sec63-dom"/>
</dbReference>
<dbReference type="InterPro" id="IPR041094">
    <property type="entry name" value="Brr2_helicase_PWI"/>
</dbReference>
<evidence type="ECO:0000256" key="2">
    <source>
        <dbReference type="ARBA" id="ARBA00022741"/>
    </source>
</evidence>
<keyword evidence="5" id="KW-0067">ATP-binding</keyword>
<evidence type="ECO:0000256" key="6">
    <source>
        <dbReference type="SAM" id="MobiDB-lite"/>
    </source>
</evidence>
<dbReference type="SMART" id="SM00382">
    <property type="entry name" value="AAA"/>
    <property type="match status" value="1"/>
</dbReference>
<feature type="compositionally biased region" description="Basic and acidic residues" evidence="6">
    <location>
        <begin position="472"/>
        <end position="481"/>
    </location>
</feature>
<dbReference type="InterPro" id="IPR057842">
    <property type="entry name" value="WH_MER3"/>
</dbReference>
<feature type="region of interest" description="Disordered" evidence="6">
    <location>
        <begin position="418"/>
        <end position="529"/>
    </location>
</feature>
<dbReference type="Gene3D" id="2.60.40.150">
    <property type="entry name" value="C2 domain"/>
    <property type="match status" value="2"/>
</dbReference>
<dbReference type="InterPro" id="IPR048863">
    <property type="entry name" value="BRR2_plug"/>
</dbReference>
<evidence type="ECO:0000313" key="9">
    <source>
        <dbReference type="EMBL" id="PHJ24434.1"/>
    </source>
</evidence>
<name>A0A2C6LBM2_9APIC</name>
<dbReference type="InterPro" id="IPR014001">
    <property type="entry name" value="Helicase_ATP-bd"/>
</dbReference>
<dbReference type="EMBL" id="MIGC01000678">
    <property type="protein sequence ID" value="PHJ24434.1"/>
    <property type="molecule type" value="Genomic_DNA"/>
</dbReference>
<feature type="compositionally biased region" description="Gly residues" evidence="6">
    <location>
        <begin position="502"/>
        <end position="514"/>
    </location>
</feature>
<dbReference type="FunFam" id="3.40.50.300:FF:000254">
    <property type="entry name" value="U5 small nuclear ribonucleoprotein helicase"/>
    <property type="match status" value="1"/>
</dbReference>
<dbReference type="GO" id="GO:0005634">
    <property type="term" value="C:nucleus"/>
    <property type="evidence" value="ECO:0007669"/>
    <property type="project" value="TreeGrafter"/>
</dbReference>
<dbReference type="Pfam" id="PF21188">
    <property type="entry name" value="BRR2_plug"/>
    <property type="match status" value="1"/>
</dbReference>
<dbReference type="InterPro" id="IPR050474">
    <property type="entry name" value="Hel308_SKI2-like"/>
</dbReference>
<dbReference type="GO" id="GO:0000712">
    <property type="term" value="P:resolution of meiotic recombination intermediates"/>
    <property type="evidence" value="ECO:0007669"/>
    <property type="project" value="TreeGrafter"/>
</dbReference>
<dbReference type="Gene3D" id="1.10.10.10">
    <property type="entry name" value="Winged helix-like DNA-binding domain superfamily/Winged helix DNA-binding domain"/>
    <property type="match status" value="2"/>
</dbReference>
<sequence>MAEEFERFKRFEYRQNSNLVLQRDTSTGGAPALHLTEPTGEPESLAGRKLYPMGDKVERGLKKEEKQAGKVSAAQRKSKLRRNKLDIKRGATVLDTDVTEIFFYKPTTQQTRQVYEQLLVTLQQQLGDQPDEVLKGAADEVLAALKVDGCKDSERKKNVEQVLGPLTSDRFSRLFQLAKNITDYSVGGEEEAGASGGGLDSNTGVAVVFDEEEEEDADGNDLMEVEVLDGDDEDEDEDEGETEDKERTYLASKNLDDNEDLEERDAYELDIAKIDPHWLQRELNNIFGDPNRAVATEKEILSILATPDIQECENKLVVILKYENFELAKLILKNRWKIFYAVRLGQAQSKEEKNAIYEEMKNTPEGQEVLELLDSLSSRRNKEKEMAINVRKEAASLAAKAQARAAASLRALEFADEDEAGTRTGGGAGAGGSSSSATSGSGAVGSSSTGTGTGTSVSGSGGVSSSSGSSSSRREGLDDGKGGGAGPSSSSSRSGQGFAAGSSGGVGGGGGLGGTSSSTSVGGGLKGSGAGAALKPTATVDLGALTFHQGGHLMSNVRVKLPDGAQRIETKSYDEVIVQAFKKPQTDSDSRVSVSSMPTWAQDAFKVANIEQLNAMQSKVYKVAFEDFKENLLLCAPTGAGKTNVAMLAMLNVVGRYRNPKAGGAIDLSGFKIIYISPMKALVAEQVQAFTQRFQPYGITVRELTGDVNLTRQQIEDTQVIVTTPEKWDIITRKAGERAYTQLVRLVIIDEIHLLHDTRGPVLESIIARTIRQIETAQEHIRLVGLSATLPNYEDVAVFLRVRPERGLFFFGNHYRPVPLKQTYIGIKDKKAIKRYNTMNEVTYEKLMESAGKSQVLIFVHSRKETVKTARFIRDMALQKDTLPRFLQHMTASREILQAEAEAVKTSDLKELLPYGFAVHHAGLPRTDRKLVEDLFADRHVQVLVSTATLAWGVNLPAHTVIIKGTQVYLPEKGTWSELSPMDVLQMMGRAGRPQYDTAGHAILITQHSELQYYLSLNNQQLPIESQMISCLPDMLNAEVVLGSVRSREDAVNWLGYTYLYVRMLKNPSLYGIPPDEAAHDKLLEQHCVNLVDSALKILDKNFLIKYDRRVGCIQVTALGRVASHYYIKYPTIAIYNQHMKPLMSDIELLRLFSLSSEFKYMPVREEEKVELQRLMERVPIPVKGSPDETSSKVNVLLQAYISKLKLEGLAMMADMVYVQQSANRIMRAIFEICLRRGWAMLAMRALQFCKEIDRRMWSTMTPLRQFKVLPEELLRKIEKKDLPFERYYDLTSTEIGELVRVPKMGKLLHRLIHQFPKLELAAFVQPLTRTCLVVELTITPDFQWDFKVHGTGEVFWIIVEDVDGEQILHHEMFIMPPFTGEVEHTLCFTLPITDPLPPNYSIRVVSDRWLRSQSSLPISFKTLILPERTPPHTELLDLQPLPITALRNSTAEQIYSGSFKAFNPIQTQVFSTLYTTNENVLLCLPPTSGKEVCLEFALLRMFNTEPSNQWKAVYIAPHPMVVKERFEDWVAKLGRGMGVKLAELTGEMQHDLKLLEQSQVVLATPEKWDFISRRWKTRKVLQSIRLLLVDDLHLLNSSMGSTLEVCLSRTRYISAQLQRPIRVVAIGNSLANAKDVGDWLGVSSTGLFNFHPSVRTIPLEISLHGFDVYNREARLLAMSKAVYQAIKLYTSVGDDEPGGSVHSSSSRKLKNVIVFCSDRRHCRLAAIDLLLQAAADDDPKKFLHVSDAVMSKYTSVVRDKMLLETLSYGVGLFHSGLSEAEQQLVQQLHAGGAIQVVVVAEECAWGLQMYAHLVVVVDTKKYTENGYEDYTVADVLQMLGHATRPAVDKHGYAVLFCPSSKREFYKKFIFEPLPVESQLEQNLVDHVNAEVVLKTIENKQDAVDWLTWTFLYRRLAKNPNYYGLQGVSHQHLSDYLSELVESSVHTLEQAQCVSEHNDVDLEPLNLGLIAAFYYVKVNTIELFNRSLTPTCKRRALLEILAASSELSTIPLRPGEEGTLRGLAQRLGVRLSQNSEDINKPSTKALILLYAHFNRLPLPSDLVADQKFVLEPCIRLLHALVDVISSNGWLVPALSAMEICQAVVQAMTTTALGGGNATQCSPLKQLPHFTDELIETAKEMGVEDIFDLMNMEDKEREKLLKPLTPSQLKASVYTSSLPKLRMRETVLLPFACLFPQDVAKASNRYPVINVEYHLSKKDDIAPNESIQCTVTLERDCAETQGLVYAPFFPREKEEQWWLVVGQASSNSLAAIKRLTMNKQTTTVNLSFDAPETPGKHTYVLYLMGDSYVGGDQEYKLDFRVRA</sequence>
<dbReference type="InterPro" id="IPR003593">
    <property type="entry name" value="AAA+_ATPase"/>
</dbReference>
<dbReference type="GO" id="GO:0006397">
    <property type="term" value="P:mRNA processing"/>
    <property type="evidence" value="ECO:0007669"/>
    <property type="project" value="UniProtKB-ARBA"/>
</dbReference>
<dbReference type="FunFam" id="2.60.40.150:FF:000004">
    <property type="entry name" value="RNA helicase, activating signal cointegrator 1"/>
    <property type="match status" value="1"/>
</dbReference>
<dbReference type="InterPro" id="IPR027417">
    <property type="entry name" value="P-loop_NTPase"/>
</dbReference>
<dbReference type="Pfam" id="PF23445">
    <property type="entry name" value="WHD_SNRNP200"/>
    <property type="match status" value="2"/>
</dbReference>
<dbReference type="VEuPathDB" id="ToxoDB:CSUI_001711"/>
<dbReference type="GeneID" id="94425127"/>
<dbReference type="PANTHER" id="PTHR47961">
    <property type="entry name" value="DNA POLYMERASE THETA, PUTATIVE (AFU_ORTHOLOGUE AFUA_1G05260)-RELATED"/>
    <property type="match status" value="1"/>
</dbReference>
<dbReference type="OrthoDB" id="5575at2759"/>
<evidence type="ECO:0000256" key="4">
    <source>
        <dbReference type="ARBA" id="ARBA00022806"/>
    </source>
</evidence>
<dbReference type="Pfam" id="PF18149">
    <property type="entry name" value="Helicase_PWI"/>
    <property type="match status" value="1"/>
</dbReference>
<accession>A0A2C6LBM2</accession>
<dbReference type="InterPro" id="IPR014756">
    <property type="entry name" value="Ig_E-set"/>
</dbReference>
<dbReference type="InterPro" id="IPR036388">
    <property type="entry name" value="WH-like_DNA-bd_sf"/>
</dbReference>
<dbReference type="Proteomes" id="UP000221165">
    <property type="component" value="Unassembled WGS sequence"/>
</dbReference>
<proteinExistence type="predicted"/>
<dbReference type="InterPro" id="IPR035892">
    <property type="entry name" value="C2_domain_sf"/>
</dbReference>